<feature type="domain" description="HTH lacI-type" evidence="4">
    <location>
        <begin position="3"/>
        <end position="57"/>
    </location>
</feature>
<dbReference type="Proteomes" id="UP000006844">
    <property type="component" value="Chromosome"/>
</dbReference>
<name>E8V1V1_TERSS</name>
<dbReference type="Gene3D" id="1.10.260.40">
    <property type="entry name" value="lambda repressor-like DNA-binding domains"/>
    <property type="match status" value="1"/>
</dbReference>
<organism evidence="5 6">
    <name type="scientific">Terriglobus saanensis (strain ATCC BAA-1853 / DSM 23119 / SP1PR4)</name>
    <dbReference type="NCBI Taxonomy" id="401053"/>
    <lineage>
        <taxon>Bacteria</taxon>
        <taxon>Pseudomonadati</taxon>
        <taxon>Acidobacteriota</taxon>
        <taxon>Terriglobia</taxon>
        <taxon>Terriglobales</taxon>
        <taxon>Acidobacteriaceae</taxon>
        <taxon>Terriglobus</taxon>
    </lineage>
</organism>
<dbReference type="SUPFAM" id="SSF53822">
    <property type="entry name" value="Periplasmic binding protein-like I"/>
    <property type="match status" value="1"/>
</dbReference>
<dbReference type="eggNOG" id="COG1609">
    <property type="taxonomic scope" value="Bacteria"/>
</dbReference>
<keyword evidence="3" id="KW-0804">Transcription</keyword>
<evidence type="ECO:0000313" key="5">
    <source>
        <dbReference type="EMBL" id="ADV83439.1"/>
    </source>
</evidence>
<dbReference type="RefSeq" id="WP_013569172.1">
    <property type="nucleotide sequence ID" value="NC_014963.1"/>
</dbReference>
<dbReference type="PANTHER" id="PTHR30146:SF109">
    <property type="entry name" value="HTH-TYPE TRANSCRIPTIONAL REGULATOR GALS"/>
    <property type="match status" value="1"/>
</dbReference>
<proteinExistence type="predicted"/>
<dbReference type="AlphaFoldDB" id="E8V1V1"/>
<keyword evidence="1" id="KW-0805">Transcription regulation</keyword>
<dbReference type="Pfam" id="PF00356">
    <property type="entry name" value="LacI"/>
    <property type="match status" value="1"/>
</dbReference>
<dbReference type="SMART" id="SM00354">
    <property type="entry name" value="HTH_LACI"/>
    <property type="match status" value="1"/>
</dbReference>
<accession>E8V1V1</accession>
<evidence type="ECO:0000256" key="3">
    <source>
        <dbReference type="ARBA" id="ARBA00023163"/>
    </source>
</evidence>
<dbReference type="Gene3D" id="3.40.50.2300">
    <property type="match status" value="2"/>
</dbReference>
<evidence type="ECO:0000256" key="1">
    <source>
        <dbReference type="ARBA" id="ARBA00023015"/>
    </source>
</evidence>
<dbReference type="CDD" id="cd06267">
    <property type="entry name" value="PBP1_LacI_sugar_binding-like"/>
    <property type="match status" value="1"/>
</dbReference>
<dbReference type="Pfam" id="PF00532">
    <property type="entry name" value="Peripla_BP_1"/>
    <property type="match status" value="1"/>
</dbReference>
<dbReference type="GO" id="GO:0000976">
    <property type="term" value="F:transcription cis-regulatory region binding"/>
    <property type="evidence" value="ECO:0007669"/>
    <property type="project" value="TreeGrafter"/>
</dbReference>
<dbReference type="InterPro" id="IPR001761">
    <property type="entry name" value="Peripla_BP/Lac1_sug-bd_dom"/>
</dbReference>
<dbReference type="KEGG" id="tsa:AciPR4_2663"/>
<dbReference type="InterPro" id="IPR010982">
    <property type="entry name" value="Lambda_DNA-bd_dom_sf"/>
</dbReference>
<dbReference type="PANTHER" id="PTHR30146">
    <property type="entry name" value="LACI-RELATED TRANSCRIPTIONAL REPRESSOR"/>
    <property type="match status" value="1"/>
</dbReference>
<dbReference type="GO" id="GO:0003700">
    <property type="term" value="F:DNA-binding transcription factor activity"/>
    <property type="evidence" value="ECO:0007669"/>
    <property type="project" value="TreeGrafter"/>
</dbReference>
<dbReference type="CDD" id="cd01392">
    <property type="entry name" value="HTH_LacI"/>
    <property type="match status" value="1"/>
</dbReference>
<dbReference type="SUPFAM" id="SSF47413">
    <property type="entry name" value="lambda repressor-like DNA-binding domains"/>
    <property type="match status" value="1"/>
</dbReference>
<keyword evidence="2" id="KW-0238">DNA-binding</keyword>
<keyword evidence="6" id="KW-1185">Reference proteome</keyword>
<dbReference type="InterPro" id="IPR000843">
    <property type="entry name" value="HTH_LacI"/>
</dbReference>
<dbReference type="PROSITE" id="PS50932">
    <property type="entry name" value="HTH_LACI_2"/>
    <property type="match status" value="1"/>
</dbReference>
<gene>
    <name evidence="5" type="ordered locus">AciPR4_2663</name>
</gene>
<sequence length="353" mass="38437">MTLTLKDVARDLSLSVVTISKVLRDHPDISDKTKKRVLARLKELNYQPNYAARALITGRTLTMGLIVPDLLHPFFANIAKSMSAEIRRQGYGMLIVSSDEEPEVEQHEIQQFLARSVDVMIIASSQIGTDSFRQIEERKVPYILLDRRFEGLSSNFVGVDDRVVGQLATSHLIEQGCKRIAHIRGPEVSTAVGRLEGYREALAAHKMAPLPGHIVPIGASGDHNGEAGGYEAAQHLLLARKKPDAIFCFNDPVALGAMRAILDAGLRIPEDVAVVGCGNLAYSDFLRVPLTSVDQGSAQIGKIAAAMALKLAQNRVQSGSKIKLIQPSIVVRASSSRAQTKGRRVKNRTAPKP</sequence>
<dbReference type="InterPro" id="IPR028082">
    <property type="entry name" value="Peripla_BP_I"/>
</dbReference>
<evidence type="ECO:0000259" key="4">
    <source>
        <dbReference type="PROSITE" id="PS50932"/>
    </source>
</evidence>
<reference evidence="5 6" key="1">
    <citation type="journal article" date="2012" name="Stand. Genomic Sci.">
        <title>Complete genome sequence of Terriglobus saanensis type strain SP1PR4(T), an Acidobacteria from tundra soil.</title>
        <authorList>
            <person name="Rawat S.R."/>
            <person name="Mannisto M.K."/>
            <person name="Starovoytov V."/>
            <person name="Goodwin L."/>
            <person name="Nolan M."/>
            <person name="Hauser L."/>
            <person name="Land M."/>
            <person name="Davenport K.W."/>
            <person name="Woyke T."/>
            <person name="Haggblom M.M."/>
        </authorList>
    </citation>
    <scope>NUCLEOTIDE SEQUENCE</scope>
    <source>
        <strain evidence="6">ATCC BAA-1853 / DSM 23119 / SP1PR4</strain>
    </source>
</reference>
<dbReference type="HOGENOM" id="CLU_037628_6_1_0"/>
<dbReference type="OrthoDB" id="9784962at2"/>
<dbReference type="EMBL" id="CP002467">
    <property type="protein sequence ID" value="ADV83439.1"/>
    <property type="molecule type" value="Genomic_DNA"/>
</dbReference>
<dbReference type="STRING" id="401053.AciPR4_2663"/>
<evidence type="ECO:0000256" key="2">
    <source>
        <dbReference type="ARBA" id="ARBA00023125"/>
    </source>
</evidence>
<evidence type="ECO:0000313" key="6">
    <source>
        <dbReference type="Proteomes" id="UP000006844"/>
    </source>
</evidence>
<protein>
    <submittedName>
        <fullName evidence="5">Transcriptional regulator, LacI family</fullName>
    </submittedName>
</protein>